<evidence type="ECO:0000313" key="2">
    <source>
        <dbReference type="Proteomes" id="UP000796761"/>
    </source>
</evidence>
<dbReference type="AlphaFoldDB" id="A0A8K1FS76"/>
<dbReference type="GO" id="GO:0005930">
    <property type="term" value="C:axoneme"/>
    <property type="evidence" value="ECO:0007669"/>
    <property type="project" value="TreeGrafter"/>
</dbReference>
<evidence type="ECO:0000313" key="1">
    <source>
        <dbReference type="EMBL" id="TRZ04628.1"/>
    </source>
</evidence>
<reference evidence="1" key="1">
    <citation type="submission" date="2019-04" db="EMBL/GenBank/DDBJ databases">
        <title>Genome assembly of Zosterops borbonicus 15179.</title>
        <authorList>
            <person name="Leroy T."/>
            <person name="Anselmetti Y."/>
            <person name="Tilak M.-K."/>
            <person name="Nabholz B."/>
        </authorList>
    </citation>
    <scope>NUCLEOTIDE SEQUENCE</scope>
    <source>
        <strain evidence="1">HGM_15179</strain>
        <tissue evidence="1">Muscle</tissue>
    </source>
</reference>
<feature type="non-terminal residue" evidence="1">
    <location>
        <position position="1"/>
    </location>
</feature>
<keyword evidence="2" id="KW-1185">Reference proteome</keyword>
<dbReference type="GO" id="GO:0003341">
    <property type="term" value="P:cilium movement"/>
    <property type="evidence" value="ECO:0007669"/>
    <property type="project" value="TreeGrafter"/>
</dbReference>
<gene>
    <name evidence="1" type="ORF">HGM15179_022479</name>
</gene>
<dbReference type="PANTHER" id="PTHR23053:SF0">
    <property type="entry name" value="HYDROCEPHALUS-INDUCING PROTEIN HOMOLOG"/>
    <property type="match status" value="1"/>
</dbReference>
<dbReference type="EMBL" id="SWJQ01025135">
    <property type="protein sequence ID" value="TRZ04628.1"/>
    <property type="molecule type" value="Genomic_DNA"/>
</dbReference>
<dbReference type="PANTHER" id="PTHR23053">
    <property type="entry name" value="DLEC1 DELETED IN LUNG AND ESOPHAGEAL CANCER 1"/>
    <property type="match status" value="1"/>
</dbReference>
<dbReference type="InterPro" id="IPR033305">
    <property type="entry name" value="Hydin-like"/>
</dbReference>
<dbReference type="OrthoDB" id="442692at2759"/>
<sequence>VLPHACGKCYIPPGLGRFGHSADVLHTPLKVEKAFRILPVSGVLQPGETQKVSFTFFGHLNTTAGVRALCHVEGGPTYQVQLTGEASHVSYSLSPREIDCGLLMFNEIHHSTVTLENTCKIKFIWELKPCTADQDMPGVFLVKPTR</sequence>
<dbReference type="InterPro" id="IPR013783">
    <property type="entry name" value="Ig-like_fold"/>
</dbReference>
<dbReference type="Proteomes" id="UP000796761">
    <property type="component" value="Unassembled WGS sequence"/>
</dbReference>
<proteinExistence type="predicted"/>
<accession>A0A8K1FS76</accession>
<dbReference type="Gene3D" id="2.60.40.10">
    <property type="entry name" value="Immunoglobulins"/>
    <property type="match status" value="1"/>
</dbReference>
<organism evidence="1 2">
    <name type="scientific">Zosterops borbonicus</name>
    <dbReference type="NCBI Taxonomy" id="364589"/>
    <lineage>
        <taxon>Eukaryota</taxon>
        <taxon>Metazoa</taxon>
        <taxon>Chordata</taxon>
        <taxon>Craniata</taxon>
        <taxon>Vertebrata</taxon>
        <taxon>Euteleostomi</taxon>
        <taxon>Archelosauria</taxon>
        <taxon>Archosauria</taxon>
        <taxon>Dinosauria</taxon>
        <taxon>Saurischia</taxon>
        <taxon>Theropoda</taxon>
        <taxon>Coelurosauria</taxon>
        <taxon>Aves</taxon>
        <taxon>Neognathae</taxon>
        <taxon>Neoaves</taxon>
        <taxon>Telluraves</taxon>
        <taxon>Australaves</taxon>
        <taxon>Passeriformes</taxon>
        <taxon>Sylvioidea</taxon>
        <taxon>Zosteropidae</taxon>
        <taxon>Zosterops</taxon>
    </lineage>
</organism>
<comment type="caution">
    <text evidence="1">The sequence shown here is derived from an EMBL/GenBank/DDBJ whole genome shotgun (WGS) entry which is preliminary data.</text>
</comment>
<dbReference type="GO" id="GO:1904158">
    <property type="term" value="P:axonemal central apparatus assembly"/>
    <property type="evidence" value="ECO:0007669"/>
    <property type="project" value="TreeGrafter"/>
</dbReference>
<protein>
    <submittedName>
        <fullName evidence="1">Uncharacterized protein</fullName>
    </submittedName>
</protein>
<name>A0A8K1FS76_9PASS</name>
<feature type="non-terminal residue" evidence="1">
    <location>
        <position position="146"/>
    </location>
</feature>